<proteinExistence type="predicted"/>
<dbReference type="EMBL" id="BAAALR010000050">
    <property type="protein sequence ID" value="GAA1698771.1"/>
    <property type="molecule type" value="Genomic_DNA"/>
</dbReference>
<evidence type="ECO:0000313" key="3">
    <source>
        <dbReference type="Proteomes" id="UP001499947"/>
    </source>
</evidence>
<comment type="caution">
    <text evidence="2">The sequence shown here is derived from an EMBL/GenBank/DDBJ whole genome shotgun (WGS) entry which is preliminary data.</text>
</comment>
<gene>
    <name evidence="2" type="ORF">GCM10009680_43810</name>
</gene>
<evidence type="ECO:0000256" key="1">
    <source>
        <dbReference type="SAM" id="MobiDB-lite"/>
    </source>
</evidence>
<accession>A0ABP4U821</accession>
<feature type="region of interest" description="Disordered" evidence="1">
    <location>
        <begin position="1"/>
        <end position="79"/>
    </location>
</feature>
<feature type="compositionally biased region" description="Low complexity" evidence="1">
    <location>
        <begin position="54"/>
        <end position="72"/>
    </location>
</feature>
<evidence type="ECO:0000313" key="2">
    <source>
        <dbReference type="EMBL" id="GAA1698771.1"/>
    </source>
</evidence>
<name>A0ABP4U821_9ACTN</name>
<reference evidence="3" key="1">
    <citation type="journal article" date="2019" name="Int. J. Syst. Evol. Microbiol.">
        <title>The Global Catalogue of Microorganisms (GCM) 10K type strain sequencing project: providing services to taxonomists for standard genome sequencing and annotation.</title>
        <authorList>
            <consortium name="The Broad Institute Genomics Platform"/>
            <consortium name="The Broad Institute Genome Sequencing Center for Infectious Disease"/>
            <person name="Wu L."/>
            <person name="Ma J."/>
        </authorList>
    </citation>
    <scope>NUCLEOTIDE SEQUENCE [LARGE SCALE GENOMIC DNA]</scope>
    <source>
        <strain evidence="3">JCM 13244</strain>
    </source>
</reference>
<dbReference type="Proteomes" id="UP001499947">
    <property type="component" value="Unassembled WGS sequence"/>
</dbReference>
<keyword evidence="3" id="KW-1185">Reference proteome</keyword>
<organism evidence="2 3">
    <name type="scientific">Streptomyces yatensis</name>
    <dbReference type="NCBI Taxonomy" id="155177"/>
    <lineage>
        <taxon>Bacteria</taxon>
        <taxon>Bacillati</taxon>
        <taxon>Actinomycetota</taxon>
        <taxon>Actinomycetes</taxon>
        <taxon>Kitasatosporales</taxon>
        <taxon>Streptomycetaceae</taxon>
        <taxon>Streptomyces</taxon>
        <taxon>Streptomyces violaceusniger group</taxon>
    </lineage>
</organism>
<sequence>MLAVGSVNLRPSHTLPRLPHGTERMRTTGHAQAGGDKGAPQSLAGLLPTPVPAAPGADDASTDAPAAPATSGLAVHPTA</sequence>
<protein>
    <submittedName>
        <fullName evidence="2">Uncharacterized protein</fullName>
    </submittedName>
</protein>